<dbReference type="EMBL" id="CP007141">
    <property type="protein sequence ID" value="AJC74785.1"/>
    <property type="molecule type" value="Genomic_DNA"/>
</dbReference>
<evidence type="ECO:0000313" key="1">
    <source>
        <dbReference type="EMBL" id="AJC74785.1"/>
    </source>
</evidence>
<accession>A0A0X1KU47</accession>
<dbReference type="InterPro" id="IPR027417">
    <property type="entry name" value="P-loop_NTPase"/>
</dbReference>
<sequence length="49" mass="5925">MFFSLEPKTRREDLYDRENELDELERAFENGRIVLLTDTRRIGKTSIYS</sequence>
<dbReference type="Proteomes" id="UP000077469">
    <property type="component" value="Chromosome"/>
</dbReference>
<dbReference type="Gene3D" id="3.40.50.300">
    <property type="entry name" value="P-loop containing nucleotide triphosphate hydrolases"/>
    <property type="match status" value="1"/>
</dbReference>
<dbReference type="SUPFAM" id="SSF52540">
    <property type="entry name" value="P-loop containing nucleoside triphosphate hydrolases"/>
    <property type="match status" value="1"/>
</dbReference>
<proteinExistence type="predicted"/>
<gene>
    <name evidence="1" type="ORF">AJ81_06230</name>
</gene>
<dbReference type="KEGG" id="phy:AJ81_06230"/>
<evidence type="ECO:0008006" key="3">
    <source>
        <dbReference type="Google" id="ProtNLM"/>
    </source>
</evidence>
<dbReference type="RefSeq" id="WP_144316857.1">
    <property type="nucleotide sequence ID" value="NC_022795.1"/>
</dbReference>
<name>A0A0X1KU47_9THEM</name>
<dbReference type="PATRIC" id="fig|1123384.7.peg.1253"/>
<dbReference type="AlphaFoldDB" id="A0A0X1KU47"/>
<reference evidence="1 2" key="1">
    <citation type="submission" date="2014-01" db="EMBL/GenBank/DDBJ databases">
        <title>Genome sequencing of Thermotog hypogea.</title>
        <authorList>
            <person name="Zhang X."/>
            <person name="Alvare G."/>
            <person name="Fristensky B."/>
            <person name="Chen L."/>
            <person name="Suen T."/>
            <person name="Chen Q."/>
            <person name="Ma K."/>
        </authorList>
    </citation>
    <scope>NUCLEOTIDE SEQUENCE [LARGE SCALE GENOMIC DNA]</scope>
    <source>
        <strain evidence="1 2">DSM 11164</strain>
    </source>
</reference>
<protein>
    <recommendedName>
        <fullName evidence="3">ATPase</fullName>
    </recommendedName>
</protein>
<evidence type="ECO:0000313" key="2">
    <source>
        <dbReference type="Proteomes" id="UP000077469"/>
    </source>
</evidence>
<dbReference type="PaxDb" id="1123384-AJ81_06230"/>
<keyword evidence="2" id="KW-1185">Reference proteome</keyword>
<organism evidence="1 2">
    <name type="scientific">Pseudothermotoga hypogea DSM 11164 = NBRC 106472</name>
    <dbReference type="NCBI Taxonomy" id="1123384"/>
    <lineage>
        <taxon>Bacteria</taxon>
        <taxon>Thermotogati</taxon>
        <taxon>Thermotogota</taxon>
        <taxon>Thermotogae</taxon>
        <taxon>Thermotogales</taxon>
        <taxon>Thermotogaceae</taxon>
        <taxon>Pseudothermotoga</taxon>
    </lineage>
</organism>